<name>Q30YA1_OLEA2</name>
<evidence type="ECO:0000313" key="2">
    <source>
        <dbReference type="EMBL" id="ABB39345.1"/>
    </source>
</evidence>
<protein>
    <submittedName>
        <fullName evidence="2">Uncharacterized protein</fullName>
    </submittedName>
</protein>
<dbReference type="STRING" id="207559.Dde_2549"/>
<dbReference type="EMBL" id="CP000112">
    <property type="protein sequence ID" value="ABB39345.1"/>
    <property type="molecule type" value="Genomic_DNA"/>
</dbReference>
<proteinExistence type="predicted"/>
<dbReference type="AlphaFoldDB" id="Q30YA1"/>
<dbReference type="eggNOG" id="ENOG5032E53">
    <property type="taxonomic scope" value="Bacteria"/>
</dbReference>
<accession>Q30YA1</accession>
<dbReference type="HOGENOM" id="CLU_143370_0_0_7"/>
<keyword evidence="3" id="KW-1185">Reference proteome</keyword>
<gene>
    <name evidence="2" type="ordered locus">Dde_2549</name>
</gene>
<organism evidence="2 3">
    <name type="scientific">Oleidesulfovibrio alaskensis (strain ATCC BAA-1058 / DSM 17464 / G20)</name>
    <name type="common">Desulfovibrio alaskensis</name>
    <dbReference type="NCBI Taxonomy" id="207559"/>
    <lineage>
        <taxon>Bacteria</taxon>
        <taxon>Pseudomonadati</taxon>
        <taxon>Thermodesulfobacteriota</taxon>
        <taxon>Desulfovibrionia</taxon>
        <taxon>Desulfovibrionales</taxon>
        <taxon>Desulfovibrionaceae</taxon>
        <taxon>Oleidesulfovibrio</taxon>
    </lineage>
</organism>
<dbReference type="Proteomes" id="UP000002710">
    <property type="component" value="Chromosome"/>
</dbReference>
<evidence type="ECO:0000256" key="1">
    <source>
        <dbReference type="SAM" id="MobiDB-lite"/>
    </source>
</evidence>
<reference evidence="2 3" key="1">
    <citation type="journal article" date="2011" name="J. Bacteriol.">
        <title>Complete genome sequence and updated annotation of Desulfovibrio alaskensis G20.</title>
        <authorList>
            <person name="Hauser L.J."/>
            <person name="Land M.L."/>
            <person name="Brown S.D."/>
            <person name="Larimer F."/>
            <person name="Keller K.L."/>
            <person name="Rapp-Giles B.J."/>
            <person name="Price M.N."/>
            <person name="Lin M."/>
            <person name="Bruce D.C."/>
            <person name="Detter J.C."/>
            <person name="Tapia R."/>
            <person name="Han C.S."/>
            <person name="Goodwin L.A."/>
            <person name="Cheng J.F."/>
            <person name="Pitluck S."/>
            <person name="Copeland A."/>
            <person name="Lucas S."/>
            <person name="Nolan M."/>
            <person name="Lapidus A.L."/>
            <person name="Palumbo A.V."/>
            <person name="Wall J.D."/>
        </authorList>
    </citation>
    <scope>NUCLEOTIDE SEQUENCE [LARGE SCALE GENOMIC DNA]</scope>
    <source>
        <strain evidence="3">ATCC BAA 1058 / DSM 17464 / G20</strain>
    </source>
</reference>
<dbReference type="RefSeq" id="WP_011368396.1">
    <property type="nucleotide sequence ID" value="NC_007519.1"/>
</dbReference>
<feature type="region of interest" description="Disordered" evidence="1">
    <location>
        <begin position="131"/>
        <end position="154"/>
    </location>
</feature>
<dbReference type="KEGG" id="dde:Dde_2549"/>
<evidence type="ECO:0000313" key="3">
    <source>
        <dbReference type="Proteomes" id="UP000002710"/>
    </source>
</evidence>
<sequence length="154" mass="16393">MHEGGHAQDGMLEGLLGMDEQCLTDLMADEFALARKEAARSEARMLAYLDDLAAVLRMPCGSGLRVVRHWLDAACASQRISGTGQALPALAALFDYARDRMADVALADPASHVRLQIEGARNWAAARNTGRITGKTEGNGGHGPVCPAHEGEKV</sequence>